<dbReference type="HOGENOM" id="CLU_1987751_0_0_3"/>
<proteinExistence type="predicted"/>
<dbReference type="KEGG" id="amr:AM1_D0112"/>
<dbReference type="Proteomes" id="UP000000268">
    <property type="component" value="Plasmid pREB4"/>
</dbReference>
<keyword evidence="1" id="KW-0614">Plasmid</keyword>
<evidence type="ECO:0000313" key="2">
    <source>
        <dbReference type="Proteomes" id="UP000000268"/>
    </source>
</evidence>
<dbReference type="AlphaFoldDB" id="A8ZNM1"/>
<dbReference type="RefSeq" id="WP_012167761.1">
    <property type="nucleotide sequence ID" value="NC_009929.1"/>
</dbReference>
<accession>A8ZNM1</accession>
<reference evidence="1 2" key="1">
    <citation type="journal article" date="2008" name="Proc. Natl. Acad. Sci. U.S.A.">
        <title>Niche adaptation and genome expansion in the chlorophyll d-producing cyanobacterium Acaryochloris marina.</title>
        <authorList>
            <person name="Swingley W.D."/>
            <person name="Chen M."/>
            <person name="Cheung P.C."/>
            <person name="Conrad A.L."/>
            <person name="Dejesa L.C."/>
            <person name="Hao J."/>
            <person name="Honchak B.M."/>
            <person name="Karbach L.E."/>
            <person name="Kurdoglu A."/>
            <person name="Lahiri S."/>
            <person name="Mastrian S.D."/>
            <person name="Miyashita H."/>
            <person name="Page L."/>
            <person name="Ramakrishna P."/>
            <person name="Satoh S."/>
            <person name="Sattley W.M."/>
            <person name="Shimada Y."/>
            <person name="Taylor H.L."/>
            <person name="Tomo T."/>
            <person name="Tsuchiya T."/>
            <person name="Wang Z.T."/>
            <person name="Raymond J."/>
            <person name="Mimuro M."/>
            <person name="Blankenship R.E."/>
            <person name="Touchman J.W."/>
        </authorList>
    </citation>
    <scope>NUCLEOTIDE SEQUENCE [LARGE SCALE GENOMIC DNA]</scope>
    <source>
        <strain evidence="2">MBIC 11017</strain>
        <plasmid evidence="2">Plasmid pREB4</plasmid>
    </source>
</reference>
<evidence type="ECO:0000313" key="1">
    <source>
        <dbReference type="EMBL" id="ABW32607.1"/>
    </source>
</evidence>
<sequence length="125" mass="14612">MPTETRIPTRIRLGDWNVQKKAGAYVLKTPLMTHCWRCKQYHLAIAALPVSNPKQTQFKWFCQECARNLGIQPSQELLKKLPTMHTLHIQHRKTQIKRLQNIRWAGVDLEKCHQAAIENRTDAVF</sequence>
<protein>
    <submittedName>
        <fullName evidence="1">Uncharacterized protein</fullName>
    </submittedName>
</protein>
<keyword evidence="2" id="KW-1185">Reference proteome</keyword>
<gene>
    <name evidence="1" type="ordered locus">AM1_D0112</name>
</gene>
<name>A8ZNM1_ACAM1</name>
<organism evidence="1 2">
    <name type="scientific">Acaryochloris marina (strain MBIC 11017)</name>
    <dbReference type="NCBI Taxonomy" id="329726"/>
    <lineage>
        <taxon>Bacteria</taxon>
        <taxon>Bacillati</taxon>
        <taxon>Cyanobacteriota</taxon>
        <taxon>Cyanophyceae</taxon>
        <taxon>Acaryochloridales</taxon>
        <taxon>Acaryochloridaceae</taxon>
        <taxon>Acaryochloris</taxon>
    </lineage>
</organism>
<geneLocation type="plasmid" evidence="1 2">
    <name>pREB4</name>
</geneLocation>
<dbReference type="EMBL" id="CP000841">
    <property type="protein sequence ID" value="ABW32607.1"/>
    <property type="molecule type" value="Genomic_DNA"/>
</dbReference>
<dbReference type="OrthoDB" id="532875at2"/>